<dbReference type="AlphaFoldDB" id="A0A0G4K0B2"/>
<protein>
    <submittedName>
        <fullName evidence="1">Uncharacterized protein</fullName>
    </submittedName>
</protein>
<keyword evidence="2" id="KW-1185">Reference proteome</keyword>
<organism evidence="1 2">
    <name type="scientific">Brenneria goodwinii</name>
    <dbReference type="NCBI Taxonomy" id="1109412"/>
    <lineage>
        <taxon>Bacteria</taxon>
        <taxon>Pseudomonadati</taxon>
        <taxon>Pseudomonadota</taxon>
        <taxon>Gammaproteobacteria</taxon>
        <taxon>Enterobacterales</taxon>
        <taxon>Pectobacteriaceae</taxon>
        <taxon>Brenneria</taxon>
    </lineage>
</organism>
<evidence type="ECO:0000313" key="2">
    <source>
        <dbReference type="Proteomes" id="UP000044377"/>
    </source>
</evidence>
<name>A0A0G4K0B2_9GAMM</name>
<dbReference type="EMBL" id="CGIG01000001">
    <property type="protein sequence ID" value="CPR20060.1"/>
    <property type="molecule type" value="Genomic_DNA"/>
</dbReference>
<sequence>MFIGPHERLPENDALFAICLTPVMSEPHHFSCKRHAGRNKLKNTYLTMHYSSSSLLYN</sequence>
<proteinExistence type="predicted"/>
<reference evidence="2" key="1">
    <citation type="submission" date="2015-01" db="EMBL/GenBank/DDBJ databases">
        <authorList>
            <person name="Paterson Steve"/>
        </authorList>
    </citation>
    <scope>NUCLEOTIDE SEQUENCE [LARGE SCALE GENOMIC DNA]</scope>
    <source>
        <strain evidence="2">OBR1</strain>
    </source>
</reference>
<dbReference type="STRING" id="1109412.BN1221_04112c"/>
<gene>
    <name evidence="1" type="ORF">BN1221_04112c</name>
</gene>
<accession>A0A0G4K0B2</accession>
<dbReference type="Proteomes" id="UP000044377">
    <property type="component" value="Unassembled WGS sequence"/>
</dbReference>
<evidence type="ECO:0000313" key="1">
    <source>
        <dbReference type="EMBL" id="CPR20060.1"/>
    </source>
</evidence>